<feature type="transmembrane region" description="Helical" evidence="7">
    <location>
        <begin position="45"/>
        <end position="66"/>
    </location>
</feature>
<dbReference type="Gene3D" id="1.20.1250.20">
    <property type="entry name" value="MFS general substrate transporter like domains"/>
    <property type="match status" value="1"/>
</dbReference>
<feature type="transmembrane region" description="Helical" evidence="7">
    <location>
        <begin position="103"/>
        <end position="125"/>
    </location>
</feature>
<sequence>MGSWRKQFSFLLIVQFTVMTAHGMFIPILPAYLIEIGGLNSDQLLVWSGLIFGANFLSMMIAMPLLGKIGDRYGQKPVMIWSGFGMVIVTFLMFFAQHPLDLVILRFIQGCFTGILPFTMVLVVLGSPKEKVGVSVGSLQMAGELGSVIGPLLGGALLIFLHAKSVMPMMSFFILLGSLCVLWFIKEPERTVHVLPKQNLIEDWRQVWQTRPFQQLLISAFCINFALVGTSPIIHFYIKQSSHLIWSEALSIGIALAATSLAVILFSPLLGKLADRIGPLPLLKIATFAAAILGFTQMYVHSYLSILICRFLLGLCVAAMIPNIQAQIRRYMKPGMESRTFMISNSWMFMGSLLGPLLSGEITAILGVNGWFGVTGCIFAISCWQAFRIGRTAYVHKPSYNPN</sequence>
<feature type="transmembrane region" description="Helical" evidence="7">
    <location>
        <begin position="145"/>
        <end position="163"/>
    </location>
</feature>
<keyword evidence="2" id="KW-0813">Transport</keyword>
<feature type="transmembrane region" description="Helical" evidence="7">
    <location>
        <begin position="12"/>
        <end position="33"/>
    </location>
</feature>
<organism evidence="9 10">
    <name type="scientific">Paenibacillus psychroresistens</name>
    <dbReference type="NCBI Taxonomy" id="1778678"/>
    <lineage>
        <taxon>Bacteria</taxon>
        <taxon>Bacillati</taxon>
        <taxon>Bacillota</taxon>
        <taxon>Bacilli</taxon>
        <taxon>Bacillales</taxon>
        <taxon>Paenibacillaceae</taxon>
        <taxon>Paenibacillus</taxon>
    </lineage>
</organism>
<gene>
    <name evidence="9" type="ORF">EHS13_16445</name>
</gene>
<keyword evidence="10" id="KW-1185">Reference proteome</keyword>
<comment type="subcellular location">
    <subcellularLocation>
        <location evidence="1">Cell membrane</location>
        <topology evidence="1">Multi-pass membrane protein</topology>
    </subcellularLocation>
</comment>
<name>A0A6B8RM01_9BACL</name>
<feature type="transmembrane region" description="Helical" evidence="7">
    <location>
        <begin position="169"/>
        <end position="185"/>
    </location>
</feature>
<feature type="domain" description="Major facilitator superfamily (MFS) profile" evidence="8">
    <location>
        <begin position="1"/>
        <end position="403"/>
    </location>
</feature>
<dbReference type="InterPro" id="IPR011701">
    <property type="entry name" value="MFS"/>
</dbReference>
<feature type="transmembrane region" description="Helical" evidence="7">
    <location>
        <begin position="278"/>
        <end position="296"/>
    </location>
</feature>
<keyword evidence="4 7" id="KW-0812">Transmembrane</keyword>
<dbReference type="RefSeq" id="WP_155701394.1">
    <property type="nucleotide sequence ID" value="NZ_CP034235.1"/>
</dbReference>
<dbReference type="PANTHER" id="PTHR43414">
    <property type="entry name" value="MULTIDRUG RESISTANCE PROTEIN MDTG"/>
    <property type="match status" value="1"/>
</dbReference>
<dbReference type="KEGG" id="ppsc:EHS13_16445"/>
<dbReference type="AlphaFoldDB" id="A0A6B8RM01"/>
<evidence type="ECO:0000256" key="5">
    <source>
        <dbReference type="ARBA" id="ARBA00022989"/>
    </source>
</evidence>
<evidence type="ECO:0000256" key="7">
    <source>
        <dbReference type="SAM" id="Phobius"/>
    </source>
</evidence>
<feature type="transmembrane region" description="Helical" evidence="7">
    <location>
        <begin position="302"/>
        <end position="321"/>
    </location>
</feature>
<dbReference type="GO" id="GO:0005886">
    <property type="term" value="C:plasma membrane"/>
    <property type="evidence" value="ECO:0007669"/>
    <property type="project" value="UniProtKB-SubCell"/>
</dbReference>
<evidence type="ECO:0000256" key="2">
    <source>
        <dbReference type="ARBA" id="ARBA00022448"/>
    </source>
</evidence>
<reference evidence="10" key="1">
    <citation type="submission" date="2018-11" db="EMBL/GenBank/DDBJ databases">
        <title>Complete genome sequence of Paenibacillus sp. ML311-T8.</title>
        <authorList>
            <person name="Nam Y.-D."/>
            <person name="Kang J."/>
            <person name="Chung W.-H."/>
            <person name="Park Y.S."/>
        </authorList>
    </citation>
    <scope>NUCLEOTIDE SEQUENCE [LARGE SCALE GENOMIC DNA]</scope>
    <source>
        <strain evidence="10">ML311-T8</strain>
    </source>
</reference>
<keyword evidence="5 7" id="KW-1133">Transmembrane helix</keyword>
<feature type="transmembrane region" description="Helical" evidence="7">
    <location>
        <begin position="78"/>
        <end position="97"/>
    </location>
</feature>
<dbReference type="EMBL" id="CP034235">
    <property type="protein sequence ID" value="QGQ96358.1"/>
    <property type="molecule type" value="Genomic_DNA"/>
</dbReference>
<evidence type="ECO:0000256" key="6">
    <source>
        <dbReference type="ARBA" id="ARBA00023136"/>
    </source>
</evidence>
<feature type="transmembrane region" description="Helical" evidence="7">
    <location>
        <begin position="216"/>
        <end position="238"/>
    </location>
</feature>
<protein>
    <submittedName>
        <fullName evidence="9">MFS transporter</fullName>
    </submittedName>
</protein>
<proteinExistence type="predicted"/>
<keyword evidence="3" id="KW-1003">Cell membrane</keyword>
<dbReference type="GO" id="GO:0022857">
    <property type="term" value="F:transmembrane transporter activity"/>
    <property type="evidence" value="ECO:0007669"/>
    <property type="project" value="InterPro"/>
</dbReference>
<accession>A0A6B8RM01</accession>
<evidence type="ECO:0000259" key="8">
    <source>
        <dbReference type="PROSITE" id="PS50850"/>
    </source>
</evidence>
<feature type="transmembrane region" description="Helical" evidence="7">
    <location>
        <begin position="244"/>
        <end position="266"/>
    </location>
</feature>
<dbReference type="Proteomes" id="UP000426246">
    <property type="component" value="Chromosome"/>
</dbReference>
<keyword evidence="6 7" id="KW-0472">Membrane</keyword>
<feature type="transmembrane region" description="Helical" evidence="7">
    <location>
        <begin position="364"/>
        <end position="387"/>
    </location>
</feature>
<evidence type="ECO:0000256" key="1">
    <source>
        <dbReference type="ARBA" id="ARBA00004651"/>
    </source>
</evidence>
<feature type="transmembrane region" description="Helical" evidence="7">
    <location>
        <begin position="341"/>
        <end position="358"/>
    </location>
</feature>
<dbReference type="Pfam" id="PF07690">
    <property type="entry name" value="MFS_1"/>
    <property type="match status" value="2"/>
</dbReference>
<dbReference type="InterPro" id="IPR036259">
    <property type="entry name" value="MFS_trans_sf"/>
</dbReference>
<evidence type="ECO:0000313" key="9">
    <source>
        <dbReference type="EMBL" id="QGQ96358.1"/>
    </source>
</evidence>
<dbReference type="PROSITE" id="PS50850">
    <property type="entry name" value="MFS"/>
    <property type="match status" value="1"/>
</dbReference>
<dbReference type="OrthoDB" id="65739at2"/>
<evidence type="ECO:0000256" key="4">
    <source>
        <dbReference type="ARBA" id="ARBA00022692"/>
    </source>
</evidence>
<dbReference type="SUPFAM" id="SSF103473">
    <property type="entry name" value="MFS general substrate transporter"/>
    <property type="match status" value="1"/>
</dbReference>
<evidence type="ECO:0000313" key="10">
    <source>
        <dbReference type="Proteomes" id="UP000426246"/>
    </source>
</evidence>
<dbReference type="PANTHER" id="PTHR43414:SF1">
    <property type="entry name" value="PEPTIDE PERMEASE"/>
    <property type="match status" value="1"/>
</dbReference>
<dbReference type="InterPro" id="IPR020846">
    <property type="entry name" value="MFS_dom"/>
</dbReference>
<evidence type="ECO:0000256" key="3">
    <source>
        <dbReference type="ARBA" id="ARBA00022475"/>
    </source>
</evidence>